<dbReference type="AlphaFoldDB" id="A0A1F8GU15"/>
<dbReference type="Proteomes" id="UP000179047">
    <property type="component" value="Unassembled WGS sequence"/>
</dbReference>
<keyword evidence="1" id="KW-1133">Transmembrane helix</keyword>
<evidence type="ECO:0008006" key="4">
    <source>
        <dbReference type="Google" id="ProtNLM"/>
    </source>
</evidence>
<evidence type="ECO:0000256" key="1">
    <source>
        <dbReference type="SAM" id="Phobius"/>
    </source>
</evidence>
<feature type="transmembrane region" description="Helical" evidence="1">
    <location>
        <begin position="58"/>
        <end position="75"/>
    </location>
</feature>
<keyword evidence="1" id="KW-0472">Membrane</keyword>
<accession>A0A1F8GU15</accession>
<protein>
    <recommendedName>
        <fullName evidence="4">DUF5671 domain-containing protein</fullName>
    </recommendedName>
</protein>
<evidence type="ECO:0000313" key="2">
    <source>
        <dbReference type="EMBL" id="OGN28126.1"/>
    </source>
</evidence>
<dbReference type="EMBL" id="MGKP01000023">
    <property type="protein sequence ID" value="OGN28126.1"/>
    <property type="molecule type" value="Genomic_DNA"/>
</dbReference>
<proteinExistence type="predicted"/>
<feature type="transmembrane region" description="Helical" evidence="1">
    <location>
        <begin position="12"/>
        <end position="38"/>
    </location>
</feature>
<gene>
    <name evidence="2" type="ORF">A3A33_02110</name>
</gene>
<keyword evidence="1" id="KW-0812">Transmembrane</keyword>
<sequence length="82" mass="9418">MDNIMPHSPKKRWHWFTILLWAYSVIILFLASVLYLGIALRGPYTFASSEPVSPIENIIFAVILLPILIFLIISARSNFKDN</sequence>
<organism evidence="2 3">
    <name type="scientific">Candidatus Yanofskybacteria bacterium RIFCSPLOWO2_01_FULL_49_25</name>
    <dbReference type="NCBI Taxonomy" id="1802701"/>
    <lineage>
        <taxon>Bacteria</taxon>
        <taxon>Candidatus Yanofskyibacteriota</taxon>
    </lineage>
</organism>
<dbReference type="STRING" id="1802701.A3A33_02110"/>
<comment type="caution">
    <text evidence="2">The sequence shown here is derived from an EMBL/GenBank/DDBJ whole genome shotgun (WGS) entry which is preliminary data.</text>
</comment>
<evidence type="ECO:0000313" key="3">
    <source>
        <dbReference type="Proteomes" id="UP000179047"/>
    </source>
</evidence>
<reference evidence="2 3" key="1">
    <citation type="journal article" date="2016" name="Nat. Commun.">
        <title>Thousands of microbial genomes shed light on interconnected biogeochemical processes in an aquifer system.</title>
        <authorList>
            <person name="Anantharaman K."/>
            <person name="Brown C.T."/>
            <person name="Hug L.A."/>
            <person name="Sharon I."/>
            <person name="Castelle C.J."/>
            <person name="Probst A.J."/>
            <person name="Thomas B.C."/>
            <person name="Singh A."/>
            <person name="Wilkins M.J."/>
            <person name="Karaoz U."/>
            <person name="Brodie E.L."/>
            <person name="Williams K.H."/>
            <person name="Hubbard S.S."/>
            <person name="Banfield J.F."/>
        </authorList>
    </citation>
    <scope>NUCLEOTIDE SEQUENCE [LARGE SCALE GENOMIC DNA]</scope>
</reference>
<name>A0A1F8GU15_9BACT</name>